<dbReference type="STRING" id="578458.D8Q6E1"/>
<dbReference type="HOGENOM" id="CLU_338634_0_0_1"/>
<dbReference type="AlphaFoldDB" id="D8Q6E1"/>
<feature type="region of interest" description="Disordered" evidence="1">
    <location>
        <begin position="218"/>
        <end position="258"/>
    </location>
</feature>
<organism evidence="3">
    <name type="scientific">Schizophyllum commune (strain H4-8 / FGSC 9210)</name>
    <name type="common">Split gill fungus</name>
    <dbReference type="NCBI Taxonomy" id="578458"/>
    <lineage>
        <taxon>Eukaryota</taxon>
        <taxon>Fungi</taxon>
        <taxon>Dikarya</taxon>
        <taxon>Basidiomycota</taxon>
        <taxon>Agaricomycotina</taxon>
        <taxon>Agaricomycetes</taxon>
        <taxon>Agaricomycetidae</taxon>
        <taxon>Agaricales</taxon>
        <taxon>Schizophyllaceae</taxon>
        <taxon>Schizophyllum</taxon>
    </lineage>
</organism>
<feature type="compositionally biased region" description="Low complexity" evidence="1">
    <location>
        <begin position="798"/>
        <end position="807"/>
    </location>
</feature>
<reference evidence="2 3" key="1">
    <citation type="journal article" date="2010" name="Nat. Biotechnol.">
        <title>Genome sequence of the model mushroom Schizophyllum commune.</title>
        <authorList>
            <person name="Ohm R.A."/>
            <person name="de Jong J.F."/>
            <person name="Lugones L.G."/>
            <person name="Aerts A."/>
            <person name="Kothe E."/>
            <person name="Stajich J.E."/>
            <person name="de Vries R.P."/>
            <person name="Record E."/>
            <person name="Levasseur A."/>
            <person name="Baker S.E."/>
            <person name="Bartholomew K.A."/>
            <person name="Coutinho P.M."/>
            <person name="Erdmann S."/>
            <person name="Fowler T.J."/>
            <person name="Gathman A.C."/>
            <person name="Lombard V."/>
            <person name="Henrissat B."/>
            <person name="Knabe N."/>
            <person name="Kuees U."/>
            <person name="Lilly W.W."/>
            <person name="Lindquist E."/>
            <person name="Lucas S."/>
            <person name="Magnuson J.K."/>
            <person name="Piumi F."/>
            <person name="Raudaskoski M."/>
            <person name="Salamov A."/>
            <person name="Schmutz J."/>
            <person name="Schwarze F.W.M.R."/>
            <person name="vanKuyk P.A."/>
            <person name="Horton J.S."/>
            <person name="Grigoriev I.V."/>
            <person name="Woesten H.A.B."/>
        </authorList>
    </citation>
    <scope>NUCLEOTIDE SEQUENCE [LARGE SCALE GENOMIC DNA]</scope>
    <source>
        <strain evidence="3">H4-8 / FGSC 9210</strain>
    </source>
</reference>
<evidence type="ECO:0000313" key="3">
    <source>
        <dbReference type="Proteomes" id="UP000007431"/>
    </source>
</evidence>
<dbReference type="EMBL" id="GL377307">
    <property type="protein sequence ID" value="EFI96623.1"/>
    <property type="molecule type" value="Genomic_DNA"/>
</dbReference>
<evidence type="ECO:0000313" key="2">
    <source>
        <dbReference type="EMBL" id="EFI96623.1"/>
    </source>
</evidence>
<feature type="compositionally biased region" description="Polar residues" evidence="1">
    <location>
        <begin position="589"/>
        <end position="599"/>
    </location>
</feature>
<dbReference type="eggNOG" id="ENOG502SUFV">
    <property type="taxonomic scope" value="Eukaryota"/>
</dbReference>
<accession>D8Q6E1</accession>
<feature type="compositionally biased region" description="Low complexity" evidence="1">
    <location>
        <begin position="755"/>
        <end position="764"/>
    </location>
</feature>
<dbReference type="OMA" id="HTADSTN"/>
<feature type="compositionally biased region" description="Basic and acidic residues" evidence="1">
    <location>
        <begin position="603"/>
        <end position="616"/>
    </location>
</feature>
<feature type="compositionally biased region" description="Polar residues" evidence="1">
    <location>
        <begin position="734"/>
        <end position="747"/>
    </location>
</feature>
<feature type="compositionally biased region" description="Low complexity" evidence="1">
    <location>
        <begin position="677"/>
        <end position="686"/>
    </location>
</feature>
<feature type="compositionally biased region" description="Low complexity" evidence="1">
    <location>
        <begin position="369"/>
        <end position="391"/>
    </location>
</feature>
<feature type="compositionally biased region" description="Acidic residues" evidence="1">
    <location>
        <begin position="220"/>
        <end position="230"/>
    </location>
</feature>
<feature type="compositionally biased region" description="Basic and acidic residues" evidence="1">
    <location>
        <begin position="716"/>
        <end position="729"/>
    </location>
</feature>
<name>D8Q6E1_SCHCM</name>
<evidence type="ECO:0008006" key="4">
    <source>
        <dbReference type="Google" id="ProtNLM"/>
    </source>
</evidence>
<dbReference type="OrthoDB" id="3199068at2759"/>
<keyword evidence="3" id="KW-1185">Reference proteome</keyword>
<feature type="compositionally biased region" description="Polar residues" evidence="1">
    <location>
        <begin position="542"/>
        <end position="551"/>
    </location>
</feature>
<dbReference type="GeneID" id="9589227"/>
<dbReference type="Proteomes" id="UP000007431">
    <property type="component" value="Unassembled WGS sequence"/>
</dbReference>
<feature type="compositionally biased region" description="Low complexity" evidence="1">
    <location>
        <begin position="486"/>
        <end position="515"/>
    </location>
</feature>
<dbReference type="VEuPathDB" id="FungiDB:SCHCODRAFT_02580127"/>
<protein>
    <recommendedName>
        <fullName evidence="4">BTB domain-containing protein</fullName>
    </recommendedName>
</protein>
<gene>
    <name evidence="2" type="ORF">SCHCODRAFT_235669</name>
</gene>
<dbReference type="KEGG" id="scm:SCHCO_02580127"/>
<dbReference type="InParanoid" id="D8Q6E1"/>
<sequence>MSLSSVSSFDTSFSTTGISATPTTDHPLYYLTDGNLKLQLDDRTVYNVHRYFFNAYSSRSAEEYPEVDDIHLVDDEEPVSRLLDVSREDFDRFLSLIYPSAIGVRDIYTADEWLSVLRLATRWSFDELRALAIRELEPIASAVDKIVTARELGKPEWLLPALVDVCMAPKWMGLEDAERLGMKTVVEIGRIREEMREAGDWDGEDVARAMKRAELVQEVISDEDDVEPQEAEARRSEAPSSPKKTFDDPSADSQTPAAPYFTHKDVSVSTSPVIEHCIATISRDASTSTSEDGSDMITRAVTRDAGDVAFHNASARGAIDVAAADAASVTAEDEGKSIATEDEEIHEALLVSAAPLHVLETASSACDATATPRDAAATPDDAANPNDTPAAMPEPPPETLEVAQEALASAERGEKPDAPAGGLDTLVDSASKLDAPTGELSALTEELAAPEDPAYPSRRLDHLHRRHLRSAGGLDGGGVEDAANVMPAVVEPSPSSSLSKGESSQASSSMAKAPPLAKPVPATPTPSSTTPTLAMPGRKRQASYSTCTSAMDGQEPPTKPLVQAHAKVAVAPKPASPPPCPKSRSRSPGTSAAAASSNLLHKKAFEKEAKTARVNDPKASPYSGVPFTDMVDESRVSPSKKPAKEQRAATRPSLSTKAPALAPVPGKPATPVKPVQAPALVKSASASPPPPPRYPAQSPAQPSWIPAQSSARKHTYWADELKPGDKPPPEKVTTPWNAPNTTSPSRRYSTHDDYGAYGYSSSRGGWDEDGWNLGATASRTSKSTQSSLGPSRRKTSEHSSASRSSYSYFGAPRFQRLSKEEVKEQQKKNPMFGIFATFDD</sequence>
<feature type="region of interest" description="Disordered" evidence="1">
    <location>
        <begin position="369"/>
        <end position="807"/>
    </location>
</feature>
<feature type="compositionally biased region" description="Polar residues" evidence="1">
    <location>
        <begin position="775"/>
        <end position="789"/>
    </location>
</feature>
<proteinExistence type="predicted"/>
<evidence type="ECO:0000256" key="1">
    <source>
        <dbReference type="SAM" id="MobiDB-lite"/>
    </source>
</evidence>
<dbReference type="RefSeq" id="XP_003031526.1">
    <property type="nucleotide sequence ID" value="XM_003031480.1"/>
</dbReference>